<sequence>MTRGKTPLPHKAKNGAQIRQPPTTPSRQKPTKPHDKGISRHFIPRP</sequence>
<proteinExistence type="predicted"/>
<accession>A0A0K2Y8Z4</accession>
<evidence type="ECO:0000313" key="2">
    <source>
        <dbReference type="EMBL" id="CRI35333.1"/>
    </source>
</evidence>
<dbReference type="AlphaFoldDB" id="A0A0K2Y8Z4"/>
<gene>
    <name evidence="2" type="ORF">HHE01_03310</name>
</gene>
<protein>
    <submittedName>
        <fullName evidence="2">Uncharacterized protein</fullName>
    </submittedName>
</protein>
<dbReference type="EMBL" id="CDMK01000004">
    <property type="protein sequence ID" value="CRI35333.1"/>
    <property type="molecule type" value="Genomic_DNA"/>
</dbReference>
<keyword evidence="3" id="KW-1185">Reference proteome</keyword>
<reference evidence="3" key="1">
    <citation type="submission" date="2014-12" db="EMBL/GenBank/DDBJ databases">
        <authorList>
            <person name="Smet A."/>
        </authorList>
    </citation>
    <scope>NUCLEOTIDE SEQUENCE [LARGE SCALE GENOMIC DNA]</scope>
</reference>
<organism evidence="2 3">
    <name type="scientific">Helicobacter heilmannii</name>
    <dbReference type="NCBI Taxonomy" id="35817"/>
    <lineage>
        <taxon>Bacteria</taxon>
        <taxon>Pseudomonadati</taxon>
        <taxon>Campylobacterota</taxon>
        <taxon>Epsilonproteobacteria</taxon>
        <taxon>Campylobacterales</taxon>
        <taxon>Helicobacteraceae</taxon>
        <taxon>Helicobacter</taxon>
    </lineage>
</organism>
<evidence type="ECO:0000313" key="3">
    <source>
        <dbReference type="Proteomes" id="UP000046090"/>
    </source>
</evidence>
<evidence type="ECO:0000256" key="1">
    <source>
        <dbReference type="SAM" id="MobiDB-lite"/>
    </source>
</evidence>
<feature type="region of interest" description="Disordered" evidence="1">
    <location>
        <begin position="1"/>
        <end position="46"/>
    </location>
</feature>
<dbReference type="Proteomes" id="UP000046090">
    <property type="component" value="Unassembled WGS sequence"/>
</dbReference>
<name>A0A0K2Y8Z4_HELHE</name>